<evidence type="ECO:0000313" key="4">
    <source>
        <dbReference type="Proteomes" id="UP000287502"/>
    </source>
</evidence>
<sequence>MVIALADGVADFLRPHCGDLPVFSPLQVGKVIKTLKNADVTDVVFAGKVDKDVLLGRLRFDVTLFKLLFKLKDYRDDTIMGAIKEEFEANGINIMKQTEVLTRFLAPKGQISSRQPDREEQADIEFGFAIAKKIGELDIGQTIIVRKRAVMAVEALEGTDAAIERGCKLAKNKAVVIKIKRPFQDDRFDIPTVGVDTLKQIADNKGSVLAVEAGSTFIVDYDKCREFADSRGISFLGI</sequence>
<dbReference type="InterPro" id="IPR043167">
    <property type="entry name" value="LpxI_C_sf"/>
</dbReference>
<dbReference type="KEGG" id="gtl:EP073_11635"/>
<dbReference type="InterPro" id="IPR010415">
    <property type="entry name" value="LpxI_C"/>
</dbReference>
<dbReference type="Gene3D" id="3.40.140.80">
    <property type="match status" value="1"/>
</dbReference>
<dbReference type="Gene3D" id="3.40.50.20">
    <property type="match status" value="1"/>
</dbReference>
<accession>A0A3R6B042</accession>
<dbReference type="InterPro" id="IPR041255">
    <property type="entry name" value="LpxI_N"/>
</dbReference>
<reference evidence="3 4" key="1">
    <citation type="submission" date="2019-01" db="EMBL/GenBank/DDBJ databases">
        <title>Geovibrio thiophilus DSM 11263, complete genome.</title>
        <authorList>
            <person name="Spring S."/>
            <person name="Bunk B."/>
            <person name="Sproer C."/>
        </authorList>
    </citation>
    <scope>NUCLEOTIDE SEQUENCE [LARGE SCALE GENOMIC DNA]</scope>
    <source>
        <strain evidence="3 4">DSM 11263</strain>
    </source>
</reference>
<dbReference type="InterPro" id="IPR053174">
    <property type="entry name" value="LpxI"/>
</dbReference>
<feature type="domain" description="LpxI C-terminal" evidence="1">
    <location>
        <begin position="107"/>
        <end position="235"/>
    </location>
</feature>
<feature type="domain" description="LpxI N-terminal" evidence="2">
    <location>
        <begin position="2"/>
        <end position="102"/>
    </location>
</feature>
<dbReference type="PANTHER" id="PTHR39962">
    <property type="entry name" value="BLL4848 PROTEIN"/>
    <property type="match status" value="1"/>
</dbReference>
<dbReference type="EMBL" id="CP035108">
    <property type="protein sequence ID" value="QAR34513.1"/>
    <property type="molecule type" value="Genomic_DNA"/>
</dbReference>
<organism evidence="3 4">
    <name type="scientific">Geovibrio thiophilus</name>
    <dbReference type="NCBI Taxonomy" id="139438"/>
    <lineage>
        <taxon>Bacteria</taxon>
        <taxon>Pseudomonadati</taxon>
        <taxon>Deferribacterota</taxon>
        <taxon>Deferribacteres</taxon>
        <taxon>Deferribacterales</taxon>
        <taxon>Geovibrionaceae</taxon>
        <taxon>Geovibrio</taxon>
    </lineage>
</organism>
<evidence type="ECO:0000259" key="1">
    <source>
        <dbReference type="Pfam" id="PF06230"/>
    </source>
</evidence>
<name>A0A3R6B042_9BACT</name>
<protein>
    <submittedName>
        <fullName evidence="3">LpxI family protein</fullName>
    </submittedName>
</protein>
<dbReference type="Pfam" id="PF06230">
    <property type="entry name" value="LpxI_C"/>
    <property type="match status" value="1"/>
</dbReference>
<dbReference type="AlphaFoldDB" id="A0A3R6B042"/>
<evidence type="ECO:0000259" key="2">
    <source>
        <dbReference type="Pfam" id="PF17930"/>
    </source>
</evidence>
<dbReference type="OrthoDB" id="9789836at2"/>
<dbReference type="Pfam" id="PF17930">
    <property type="entry name" value="LpxI_N"/>
    <property type="match status" value="1"/>
</dbReference>
<dbReference type="Proteomes" id="UP000287502">
    <property type="component" value="Chromosome"/>
</dbReference>
<keyword evidence="4" id="KW-1185">Reference proteome</keyword>
<gene>
    <name evidence="3" type="ORF">EP073_11635</name>
</gene>
<evidence type="ECO:0000313" key="3">
    <source>
        <dbReference type="EMBL" id="QAR34513.1"/>
    </source>
</evidence>
<proteinExistence type="predicted"/>
<dbReference type="PANTHER" id="PTHR39962:SF1">
    <property type="entry name" value="LPXI FAMILY PROTEIN"/>
    <property type="match status" value="1"/>
</dbReference>